<dbReference type="AlphaFoldDB" id="A0A7W8ZVV5"/>
<accession>A0A7W8ZVV5</accession>
<dbReference type="Proteomes" id="UP000561726">
    <property type="component" value="Unassembled WGS sequence"/>
</dbReference>
<gene>
    <name evidence="2" type="ORF">BJ997_001660</name>
</gene>
<sequence length="107" mass="12106">MRRDERRLQLENVVNAVVTNANRNGKRYHSDSEVENRARANRGMPRVSINVLIVQLAFQDATERMPTNMLTADDARNAARVPARNISPSSRGPQTAVEGHNNRPLFR</sequence>
<proteinExistence type="predicted"/>
<dbReference type="EMBL" id="JACHBQ010000001">
    <property type="protein sequence ID" value="MBB5641112.1"/>
    <property type="molecule type" value="Genomic_DNA"/>
</dbReference>
<evidence type="ECO:0000256" key="1">
    <source>
        <dbReference type="SAM" id="MobiDB-lite"/>
    </source>
</evidence>
<comment type="caution">
    <text evidence="2">The sequence shown here is derived from an EMBL/GenBank/DDBJ whole genome shotgun (WGS) entry which is preliminary data.</text>
</comment>
<feature type="region of interest" description="Disordered" evidence="1">
    <location>
        <begin position="70"/>
        <end position="107"/>
    </location>
</feature>
<evidence type="ECO:0000313" key="3">
    <source>
        <dbReference type="Proteomes" id="UP000561726"/>
    </source>
</evidence>
<reference evidence="2 3" key="1">
    <citation type="submission" date="2020-08" db="EMBL/GenBank/DDBJ databases">
        <title>Sequencing the genomes of 1000 actinobacteria strains.</title>
        <authorList>
            <person name="Klenk H.-P."/>
        </authorList>
    </citation>
    <scope>NUCLEOTIDE SEQUENCE [LARGE SCALE GENOMIC DNA]</scope>
    <source>
        <strain evidence="2 3">DSM 21065</strain>
    </source>
</reference>
<name>A0A7W8ZVV5_9MICO</name>
<protein>
    <submittedName>
        <fullName evidence="2">Uncharacterized protein</fullName>
    </submittedName>
</protein>
<evidence type="ECO:0000313" key="2">
    <source>
        <dbReference type="EMBL" id="MBB5641112.1"/>
    </source>
</evidence>
<organism evidence="2 3">
    <name type="scientific">Cryobacterium roopkundense</name>
    <dbReference type="NCBI Taxonomy" id="1001240"/>
    <lineage>
        <taxon>Bacteria</taxon>
        <taxon>Bacillati</taxon>
        <taxon>Actinomycetota</taxon>
        <taxon>Actinomycetes</taxon>
        <taxon>Micrococcales</taxon>
        <taxon>Microbacteriaceae</taxon>
        <taxon>Cryobacterium</taxon>
    </lineage>
</organism>